<dbReference type="EMBL" id="JACEZT010000006">
    <property type="protein sequence ID" value="MBA5637748.1"/>
    <property type="molecule type" value="Genomic_DNA"/>
</dbReference>
<keyword evidence="4" id="KW-1185">Reference proteome</keyword>
<organism evidence="3 4">
    <name type="scientific">Rugamonas brunnea</name>
    <dbReference type="NCBI Taxonomy" id="2758569"/>
    <lineage>
        <taxon>Bacteria</taxon>
        <taxon>Pseudomonadati</taxon>
        <taxon>Pseudomonadota</taxon>
        <taxon>Betaproteobacteria</taxon>
        <taxon>Burkholderiales</taxon>
        <taxon>Oxalobacteraceae</taxon>
        <taxon>Telluria group</taxon>
        <taxon>Rugamonas</taxon>
    </lineage>
</organism>
<evidence type="ECO:0000256" key="2">
    <source>
        <dbReference type="SAM" id="SignalP"/>
    </source>
</evidence>
<dbReference type="Proteomes" id="UP000534388">
    <property type="component" value="Unassembled WGS sequence"/>
</dbReference>
<proteinExistence type="predicted"/>
<sequence length="163" mass="16660">MNRPHRTGHRAHAARPARASALAALAALALLATAAGNAPAQSLGLGRLFTSPDERISIDMRRSASLPAPTLPNGAPAPGTAAAPAVADAPLTPPEPVQLNGVVRRSNGKSTVWINQVPVGENGAQLRPDQSVKLRLSSGRALVLKPGQSFNPADGTVQEAAGR</sequence>
<accession>A0A7W2ESC9</accession>
<evidence type="ECO:0000313" key="4">
    <source>
        <dbReference type="Proteomes" id="UP000534388"/>
    </source>
</evidence>
<gene>
    <name evidence="3" type="ORF">H3H37_11855</name>
</gene>
<name>A0A7W2ESC9_9BURK</name>
<feature type="region of interest" description="Disordered" evidence="1">
    <location>
        <begin position="61"/>
        <end position="93"/>
    </location>
</feature>
<keyword evidence="2" id="KW-0732">Signal</keyword>
<feature type="compositionally biased region" description="Low complexity" evidence="1">
    <location>
        <begin position="66"/>
        <end position="90"/>
    </location>
</feature>
<feature type="signal peptide" evidence="2">
    <location>
        <begin position="1"/>
        <end position="34"/>
    </location>
</feature>
<dbReference type="AlphaFoldDB" id="A0A7W2ESC9"/>
<protein>
    <submittedName>
        <fullName evidence="3">Uncharacterized protein</fullName>
    </submittedName>
</protein>
<feature type="chain" id="PRO_5030836801" evidence="2">
    <location>
        <begin position="35"/>
        <end position="163"/>
    </location>
</feature>
<evidence type="ECO:0000313" key="3">
    <source>
        <dbReference type="EMBL" id="MBA5637748.1"/>
    </source>
</evidence>
<comment type="caution">
    <text evidence="3">The sequence shown here is derived from an EMBL/GenBank/DDBJ whole genome shotgun (WGS) entry which is preliminary data.</text>
</comment>
<dbReference type="RefSeq" id="WP_182162629.1">
    <property type="nucleotide sequence ID" value="NZ_JACEZT010000006.1"/>
</dbReference>
<evidence type="ECO:0000256" key="1">
    <source>
        <dbReference type="SAM" id="MobiDB-lite"/>
    </source>
</evidence>
<reference evidence="3 4" key="1">
    <citation type="submission" date="2020-07" db="EMBL/GenBank/DDBJ databases">
        <title>Novel species isolated from subtropical streams in China.</title>
        <authorList>
            <person name="Lu H."/>
        </authorList>
    </citation>
    <scope>NUCLEOTIDE SEQUENCE [LARGE SCALE GENOMIC DNA]</scope>
    <source>
        <strain evidence="3 4">LX20W</strain>
    </source>
</reference>